<evidence type="ECO:0000313" key="4">
    <source>
        <dbReference type="EMBL" id="SHF08969.1"/>
    </source>
</evidence>
<evidence type="ECO:0000259" key="3">
    <source>
        <dbReference type="PROSITE" id="PS01031"/>
    </source>
</evidence>
<evidence type="ECO:0000256" key="1">
    <source>
        <dbReference type="PROSITE-ProRule" id="PRU00285"/>
    </source>
</evidence>
<feature type="domain" description="SHSP" evidence="3">
    <location>
        <begin position="35"/>
        <end position="147"/>
    </location>
</feature>
<evidence type="ECO:0000313" key="5">
    <source>
        <dbReference type="Proteomes" id="UP000184048"/>
    </source>
</evidence>
<dbReference type="InterPro" id="IPR008978">
    <property type="entry name" value="HSP20-like_chaperone"/>
</dbReference>
<dbReference type="AlphaFoldDB" id="A0A1M4YT07"/>
<dbReference type="InterPro" id="IPR002068">
    <property type="entry name" value="A-crystallin/Hsp20_dom"/>
</dbReference>
<dbReference type="SUPFAM" id="SSF49764">
    <property type="entry name" value="HSP20-like chaperones"/>
    <property type="match status" value="1"/>
</dbReference>
<gene>
    <name evidence="4" type="ORF">SAMN02745131_01752</name>
</gene>
<dbReference type="Pfam" id="PF00011">
    <property type="entry name" value="HSP20"/>
    <property type="match status" value="1"/>
</dbReference>
<sequence length="147" mass="16708">MTLVRLHSKPGFTGFNNLMDGLSSPLSSLYKQDFVSSANQKTPVNIKETETWYEMELIAPGFEKQDFKIKLDKNILSVSAEKNAAPETNTEKYIRKEYTNQSFERSFTVEETIDADNIAAKYVNGVLLLNLPKKAIVKEEVKQINIQ</sequence>
<dbReference type="InterPro" id="IPR031107">
    <property type="entry name" value="Small_HSP"/>
</dbReference>
<evidence type="ECO:0000256" key="2">
    <source>
        <dbReference type="RuleBase" id="RU003616"/>
    </source>
</evidence>
<dbReference type="CDD" id="cd06464">
    <property type="entry name" value="ACD_sHsps-like"/>
    <property type="match status" value="1"/>
</dbReference>
<name>A0A1M4YT07_9BACT</name>
<protein>
    <submittedName>
        <fullName evidence="4">HSP20 family protein</fullName>
    </submittedName>
</protein>
<dbReference type="RefSeq" id="WP_072834960.1">
    <property type="nucleotide sequence ID" value="NZ_FQUU01000006.1"/>
</dbReference>
<dbReference type="EMBL" id="FQUU01000006">
    <property type="protein sequence ID" value="SHF08969.1"/>
    <property type="molecule type" value="Genomic_DNA"/>
</dbReference>
<comment type="similarity">
    <text evidence="1 2">Belongs to the small heat shock protein (HSP20) family.</text>
</comment>
<dbReference type="PROSITE" id="PS01031">
    <property type="entry name" value="SHSP"/>
    <property type="match status" value="1"/>
</dbReference>
<dbReference type="PANTHER" id="PTHR11527">
    <property type="entry name" value="HEAT-SHOCK PROTEIN 20 FAMILY MEMBER"/>
    <property type="match status" value="1"/>
</dbReference>
<organism evidence="4 5">
    <name type="scientific">Flavisolibacter ginsengisoli DSM 18119</name>
    <dbReference type="NCBI Taxonomy" id="1121884"/>
    <lineage>
        <taxon>Bacteria</taxon>
        <taxon>Pseudomonadati</taxon>
        <taxon>Bacteroidota</taxon>
        <taxon>Chitinophagia</taxon>
        <taxon>Chitinophagales</taxon>
        <taxon>Chitinophagaceae</taxon>
        <taxon>Flavisolibacter</taxon>
    </lineage>
</organism>
<keyword evidence="5" id="KW-1185">Reference proteome</keyword>
<dbReference type="Proteomes" id="UP000184048">
    <property type="component" value="Unassembled WGS sequence"/>
</dbReference>
<dbReference type="STRING" id="1121884.SAMN02745131_01752"/>
<dbReference type="OrthoDB" id="9814487at2"/>
<accession>A0A1M4YT07</accession>
<reference evidence="4 5" key="1">
    <citation type="submission" date="2016-11" db="EMBL/GenBank/DDBJ databases">
        <authorList>
            <person name="Jaros S."/>
            <person name="Januszkiewicz K."/>
            <person name="Wedrychowicz H."/>
        </authorList>
    </citation>
    <scope>NUCLEOTIDE SEQUENCE [LARGE SCALE GENOMIC DNA]</scope>
    <source>
        <strain evidence="4 5">DSM 18119</strain>
    </source>
</reference>
<dbReference type="Gene3D" id="2.60.40.790">
    <property type="match status" value="1"/>
</dbReference>
<proteinExistence type="inferred from homology"/>